<evidence type="ECO:0000256" key="2">
    <source>
        <dbReference type="PROSITE-ProRule" id="PRU00335"/>
    </source>
</evidence>
<dbReference type="InterPro" id="IPR009057">
    <property type="entry name" value="Homeodomain-like_sf"/>
</dbReference>
<evidence type="ECO:0000256" key="1">
    <source>
        <dbReference type="ARBA" id="ARBA00023125"/>
    </source>
</evidence>
<keyword evidence="1 2" id="KW-0238">DNA-binding</keyword>
<name>A0A1I0GNP3_9ACTN</name>
<dbReference type="InterPro" id="IPR001647">
    <property type="entry name" value="HTH_TetR"/>
</dbReference>
<gene>
    <name evidence="4" type="ORF">SAMN04488546_3422</name>
</gene>
<dbReference type="EMBL" id="FOIE01000007">
    <property type="protein sequence ID" value="SET72654.1"/>
    <property type="molecule type" value="Genomic_DNA"/>
</dbReference>
<evidence type="ECO:0000313" key="5">
    <source>
        <dbReference type="Proteomes" id="UP000198507"/>
    </source>
</evidence>
<dbReference type="Proteomes" id="UP000198507">
    <property type="component" value="Unassembled WGS sequence"/>
</dbReference>
<dbReference type="Gene3D" id="1.10.10.60">
    <property type="entry name" value="Homeodomain-like"/>
    <property type="match status" value="1"/>
</dbReference>
<protein>
    <submittedName>
        <fullName evidence="4">DNA-binding transcriptional regulator, AcrR family</fullName>
    </submittedName>
</protein>
<dbReference type="InterPro" id="IPR050109">
    <property type="entry name" value="HTH-type_TetR-like_transc_reg"/>
</dbReference>
<proteinExistence type="predicted"/>
<keyword evidence="5" id="KW-1185">Reference proteome</keyword>
<dbReference type="Gene3D" id="1.10.357.10">
    <property type="entry name" value="Tetracycline Repressor, domain 2"/>
    <property type="match status" value="1"/>
</dbReference>
<dbReference type="SUPFAM" id="SSF46689">
    <property type="entry name" value="Homeodomain-like"/>
    <property type="match status" value="1"/>
</dbReference>
<dbReference type="PANTHER" id="PTHR30055">
    <property type="entry name" value="HTH-TYPE TRANSCRIPTIONAL REGULATOR RUTR"/>
    <property type="match status" value="1"/>
</dbReference>
<dbReference type="GO" id="GO:0000976">
    <property type="term" value="F:transcription cis-regulatory region binding"/>
    <property type="evidence" value="ECO:0007669"/>
    <property type="project" value="TreeGrafter"/>
</dbReference>
<dbReference type="OrthoDB" id="4746440at2"/>
<feature type="domain" description="HTH tetR-type" evidence="3">
    <location>
        <begin position="11"/>
        <end position="71"/>
    </location>
</feature>
<dbReference type="GO" id="GO:0003700">
    <property type="term" value="F:DNA-binding transcription factor activity"/>
    <property type="evidence" value="ECO:0007669"/>
    <property type="project" value="TreeGrafter"/>
</dbReference>
<reference evidence="5" key="1">
    <citation type="submission" date="2016-10" db="EMBL/GenBank/DDBJ databases">
        <authorList>
            <person name="Varghese N."/>
            <person name="Submissions S."/>
        </authorList>
    </citation>
    <scope>NUCLEOTIDE SEQUENCE [LARGE SCALE GENOMIC DNA]</scope>
    <source>
        <strain evidence="5">DSM 44209</strain>
    </source>
</reference>
<dbReference type="RefSeq" id="WP_091446113.1">
    <property type="nucleotide sequence ID" value="NZ_FOIE01000007.1"/>
</dbReference>
<feature type="DNA-binding region" description="H-T-H motif" evidence="2">
    <location>
        <begin position="34"/>
        <end position="53"/>
    </location>
</feature>
<organism evidence="4 5">
    <name type="scientific">Geodermatophilus poikilotrophus</name>
    <dbReference type="NCBI Taxonomy" id="1333667"/>
    <lineage>
        <taxon>Bacteria</taxon>
        <taxon>Bacillati</taxon>
        <taxon>Actinomycetota</taxon>
        <taxon>Actinomycetes</taxon>
        <taxon>Geodermatophilales</taxon>
        <taxon>Geodermatophilaceae</taxon>
        <taxon>Geodermatophilus</taxon>
    </lineage>
</organism>
<sequence length="188" mass="20815">MAQDHRARQYASTHQRIYDTAMELFRQSGYEDVPISRLAGAAGVSVQTFYAHYPSKDDLIMAPPDRAEVTALLASVPPDLPLGERVRGVLRQFLQGLQGERRSGALARWQLIAATPRLRYRAAEYERATAQMFLDALCDGEQGHPASTVVVTAHLSAYTQALLRWAESGGELSLEDVMEEALSALREL</sequence>
<accession>A0A1I0GNP3</accession>
<dbReference type="PROSITE" id="PS50977">
    <property type="entry name" value="HTH_TETR_2"/>
    <property type="match status" value="1"/>
</dbReference>
<evidence type="ECO:0000259" key="3">
    <source>
        <dbReference type="PROSITE" id="PS50977"/>
    </source>
</evidence>
<dbReference type="Pfam" id="PF00440">
    <property type="entry name" value="TetR_N"/>
    <property type="match status" value="1"/>
</dbReference>
<dbReference type="AlphaFoldDB" id="A0A1I0GNP3"/>
<dbReference type="PANTHER" id="PTHR30055:SF226">
    <property type="entry name" value="HTH-TYPE TRANSCRIPTIONAL REGULATOR PKSA"/>
    <property type="match status" value="1"/>
</dbReference>
<dbReference type="PRINTS" id="PR00455">
    <property type="entry name" value="HTHTETR"/>
</dbReference>
<evidence type="ECO:0000313" key="4">
    <source>
        <dbReference type="EMBL" id="SET72654.1"/>
    </source>
</evidence>